<organism evidence="3 4">
    <name type="scientific">Brachybacterium muris UCD-AY4</name>
    <dbReference type="NCBI Taxonomy" id="1249481"/>
    <lineage>
        <taxon>Bacteria</taxon>
        <taxon>Bacillati</taxon>
        <taxon>Actinomycetota</taxon>
        <taxon>Actinomycetes</taxon>
        <taxon>Micrococcales</taxon>
        <taxon>Dermabacteraceae</taxon>
        <taxon>Brachybacterium</taxon>
    </lineage>
</organism>
<evidence type="ECO:0000256" key="2">
    <source>
        <dbReference type="SAM" id="Phobius"/>
    </source>
</evidence>
<dbReference type="STRING" id="1249481.D641_0107240"/>
<evidence type="ECO:0000256" key="1">
    <source>
        <dbReference type="SAM" id="MobiDB-lite"/>
    </source>
</evidence>
<proteinExistence type="predicted"/>
<reference evidence="3 4" key="1">
    <citation type="journal article" date="2013" name="Genome Announc.">
        <title>Draft genome sequence of an Actinobacterium, Brachybacterium muris strain UCD-AY4.</title>
        <authorList>
            <person name="Lo J.R."/>
            <person name="Lang J.M."/>
            <person name="Darling A.E."/>
            <person name="Eisen J.A."/>
            <person name="Coil D.A."/>
        </authorList>
    </citation>
    <scope>NUCLEOTIDE SEQUENCE [LARGE SCALE GENOMIC DNA]</scope>
    <source>
        <strain evidence="3 4">UCD-AY4</strain>
    </source>
</reference>
<dbReference type="RefSeq" id="WP_017824981.1">
    <property type="nucleotide sequence ID" value="NZ_KB403093.1"/>
</dbReference>
<comment type="caution">
    <text evidence="3">The sequence shown here is derived from an EMBL/GenBank/DDBJ whole genome shotgun (WGS) entry which is preliminary data.</text>
</comment>
<dbReference type="HOGENOM" id="CLU_2394016_0_0_11"/>
<dbReference type="EMBL" id="AORC01000008">
    <property type="protein sequence ID" value="EYT49676.1"/>
    <property type="molecule type" value="Genomic_DNA"/>
</dbReference>
<feature type="region of interest" description="Disordered" evidence="1">
    <location>
        <begin position="1"/>
        <end position="35"/>
    </location>
</feature>
<evidence type="ECO:0000313" key="3">
    <source>
        <dbReference type="EMBL" id="EYT49676.1"/>
    </source>
</evidence>
<evidence type="ECO:0000313" key="4">
    <source>
        <dbReference type="Proteomes" id="UP000019754"/>
    </source>
</evidence>
<dbReference type="OrthoDB" id="4794532at2"/>
<name>A0A022L1J8_9MICO</name>
<keyword evidence="2" id="KW-0472">Membrane</keyword>
<dbReference type="AlphaFoldDB" id="A0A022L1J8"/>
<keyword evidence="4" id="KW-1185">Reference proteome</keyword>
<sequence>MGTTTGNDSDGTDDAAPAQTPARPASDSDGGPLTQLIHAFSSDASGPFGRIRQMLMVALGIGFLTAAGFVGATWRSRHAHDAIDRDDSATPED</sequence>
<gene>
    <name evidence="3" type="ORF">D641_0107240</name>
</gene>
<feature type="transmembrane region" description="Helical" evidence="2">
    <location>
        <begin position="54"/>
        <end position="74"/>
    </location>
</feature>
<keyword evidence="2" id="KW-1133">Transmembrane helix</keyword>
<accession>A0A022L1J8</accession>
<protein>
    <submittedName>
        <fullName evidence="3">Uncharacterized protein</fullName>
    </submittedName>
</protein>
<keyword evidence="2" id="KW-0812">Transmembrane</keyword>
<dbReference type="Proteomes" id="UP000019754">
    <property type="component" value="Unassembled WGS sequence"/>
</dbReference>